<dbReference type="EMBL" id="RYUM01000009">
    <property type="protein sequence ID" value="RYQ19426.1"/>
    <property type="molecule type" value="Genomic_DNA"/>
</dbReference>
<dbReference type="PROSITE" id="PS00397">
    <property type="entry name" value="RECOMBINASES_1"/>
    <property type="match status" value="1"/>
</dbReference>
<dbReference type="GO" id="GO:0003677">
    <property type="term" value="F:DNA binding"/>
    <property type="evidence" value="ECO:0007669"/>
    <property type="project" value="UniProtKB-KW"/>
</dbReference>
<dbReference type="Pfam" id="PF00239">
    <property type="entry name" value="Resolvase"/>
    <property type="match status" value="1"/>
</dbReference>
<accession>A0A4Q5A7K8</accession>
<keyword evidence="3" id="KW-0233">DNA recombination</keyword>
<evidence type="ECO:0000259" key="6">
    <source>
        <dbReference type="PROSITE" id="PS51736"/>
    </source>
</evidence>
<dbReference type="GO" id="GO:0015074">
    <property type="term" value="P:DNA integration"/>
    <property type="evidence" value="ECO:0007669"/>
    <property type="project" value="UniProtKB-KW"/>
</dbReference>
<keyword evidence="1" id="KW-0229">DNA integration</keyword>
<reference evidence="7 8" key="1">
    <citation type="submission" date="2018-12" db="EMBL/GenBank/DDBJ databases">
        <title>Unveiling genomic diversity among members of the Bifidobacterium pseudolongum species, a widely distributed gut commensal of the animal kingdom.</title>
        <authorList>
            <person name="Lugli G.A."/>
            <person name="Duranti S."/>
            <person name="Albert K."/>
            <person name="Mancabelli L."/>
            <person name="Napoli S."/>
            <person name="Viappiani A."/>
            <person name="Anzalone R."/>
            <person name="Longhi G."/>
            <person name="Milani C."/>
            <person name="Turroni F."/>
            <person name="Alessandri G."/>
            <person name="Sela D.A."/>
            <person name="Van Sinderen D."/>
            <person name="Ventura M."/>
        </authorList>
    </citation>
    <scope>NUCLEOTIDE SEQUENCE [LARGE SCALE GENOMIC DNA]</scope>
    <source>
        <strain evidence="7 8">2071B</strain>
    </source>
</reference>
<dbReference type="Gene3D" id="1.10.287.2170">
    <property type="match status" value="1"/>
</dbReference>
<dbReference type="GO" id="GO:0000150">
    <property type="term" value="F:DNA strand exchange activity"/>
    <property type="evidence" value="ECO:0007669"/>
    <property type="project" value="InterPro"/>
</dbReference>
<dbReference type="InterPro" id="IPR036162">
    <property type="entry name" value="Resolvase-like_N_sf"/>
</dbReference>
<dbReference type="Gene3D" id="3.40.50.1390">
    <property type="entry name" value="Resolvase, N-terminal catalytic domain"/>
    <property type="match status" value="1"/>
</dbReference>
<dbReference type="SUPFAM" id="SSF53041">
    <property type="entry name" value="Resolvase-like"/>
    <property type="match status" value="1"/>
</dbReference>
<dbReference type="InterPro" id="IPR041718">
    <property type="entry name" value="IS607_transposase-like"/>
</dbReference>
<dbReference type="PANTHER" id="PTHR36172:SF1">
    <property type="entry name" value="RESOLVASE-RELATED"/>
    <property type="match status" value="1"/>
</dbReference>
<gene>
    <name evidence="7" type="ORF">PG2071B_0836</name>
</gene>
<protein>
    <submittedName>
        <fullName evidence="7">Integrase</fullName>
    </submittedName>
</protein>
<feature type="domain" description="Resolvase/invertase-type recombinase catalytic" evidence="6">
    <location>
        <begin position="61"/>
        <end position="199"/>
    </location>
</feature>
<dbReference type="InterPro" id="IPR048046">
    <property type="entry name" value="Transpos_IS607"/>
</dbReference>
<dbReference type="PANTHER" id="PTHR36172">
    <property type="match status" value="1"/>
</dbReference>
<evidence type="ECO:0000256" key="1">
    <source>
        <dbReference type="ARBA" id="ARBA00022908"/>
    </source>
</evidence>
<dbReference type="NCBIfam" id="NF033518">
    <property type="entry name" value="transpos_IS607"/>
    <property type="match status" value="1"/>
</dbReference>
<comment type="caution">
    <text evidence="7">The sequence shown here is derived from an EMBL/GenBank/DDBJ whole genome shotgun (WGS) entry which is preliminary data.</text>
</comment>
<dbReference type="InterPro" id="IPR006118">
    <property type="entry name" value="Recombinase_CS"/>
</dbReference>
<dbReference type="InterPro" id="IPR006119">
    <property type="entry name" value="Resolv_N"/>
</dbReference>
<dbReference type="PROSITE" id="PS51736">
    <property type="entry name" value="RECOMBINASES_3"/>
    <property type="match status" value="1"/>
</dbReference>
<evidence type="ECO:0000256" key="5">
    <source>
        <dbReference type="PROSITE-ProRule" id="PRU10137"/>
    </source>
</evidence>
<proteinExistence type="predicted"/>
<feature type="active site" description="O-(5'-phospho-DNA)-serine intermediate" evidence="4 5">
    <location>
        <position position="69"/>
    </location>
</feature>
<dbReference type="Proteomes" id="UP000291187">
    <property type="component" value="Unassembled WGS sequence"/>
</dbReference>
<dbReference type="SMART" id="SM00857">
    <property type="entry name" value="Resolvase"/>
    <property type="match status" value="1"/>
</dbReference>
<sequence>MLYCMLVKEWAEREHLHPQTVWKWCRTGKMPVPVEHTPSGMWLVHDPKYETPAPSDAEQSRTVCYARVSSADQKADLQRQADRLKAFALGMGVEAPEVVTETGSGMNDKRRKLNRLLADPTVGTIVVEHRDRLARMNSGLIESALKAQGRRLIVVDDKELDDDLVRDMTEVLTSFCARLYGRRAAADKARAALKAAEHA</sequence>
<evidence type="ECO:0000313" key="8">
    <source>
        <dbReference type="Proteomes" id="UP000291187"/>
    </source>
</evidence>
<evidence type="ECO:0000256" key="3">
    <source>
        <dbReference type="ARBA" id="ARBA00023172"/>
    </source>
</evidence>
<dbReference type="CDD" id="cd03769">
    <property type="entry name" value="SR_IS607_transposase_like"/>
    <property type="match status" value="1"/>
</dbReference>
<dbReference type="InterPro" id="IPR051491">
    <property type="entry name" value="Recombinase/Transposase-rel"/>
</dbReference>
<keyword evidence="2" id="KW-0238">DNA-binding</keyword>
<evidence type="ECO:0000256" key="4">
    <source>
        <dbReference type="PIRSR" id="PIRSR606118-50"/>
    </source>
</evidence>
<organism evidence="7 8">
    <name type="scientific">Bifidobacterium pseudolongum subsp. globosum</name>
    <dbReference type="NCBI Taxonomy" id="1690"/>
    <lineage>
        <taxon>Bacteria</taxon>
        <taxon>Bacillati</taxon>
        <taxon>Actinomycetota</taxon>
        <taxon>Actinomycetes</taxon>
        <taxon>Bifidobacteriales</taxon>
        <taxon>Bifidobacteriaceae</taxon>
        <taxon>Bifidobacterium</taxon>
    </lineage>
</organism>
<name>A0A4Q5A7K8_9BIFI</name>
<evidence type="ECO:0000256" key="2">
    <source>
        <dbReference type="ARBA" id="ARBA00023125"/>
    </source>
</evidence>
<dbReference type="AlphaFoldDB" id="A0A4Q5A7K8"/>
<evidence type="ECO:0000313" key="7">
    <source>
        <dbReference type="EMBL" id="RYQ19426.1"/>
    </source>
</evidence>
<dbReference type="FunFam" id="3.40.50.1390:FF:000002">
    <property type="entry name" value="ORF1 in transposon ISC1904"/>
    <property type="match status" value="1"/>
</dbReference>